<dbReference type="HOGENOM" id="CLU_1022497_0_0_10"/>
<reference key="1">
    <citation type="submission" date="2010-11" db="EMBL/GenBank/DDBJ databases">
        <title>The complete genome of Paludibacter propionicigenes DSM 17365.</title>
        <authorList>
            <consortium name="US DOE Joint Genome Institute (JGI-PGF)"/>
            <person name="Lucas S."/>
            <person name="Copeland A."/>
            <person name="Lapidus A."/>
            <person name="Bruce D."/>
            <person name="Goodwin L."/>
            <person name="Pitluck S."/>
            <person name="Kyrpides N."/>
            <person name="Mavromatis K."/>
            <person name="Ivanova N."/>
            <person name="Munk A.C."/>
            <person name="Brettin T."/>
            <person name="Detter J.C."/>
            <person name="Han C."/>
            <person name="Tapia R."/>
            <person name="Land M."/>
            <person name="Hauser L."/>
            <person name="Markowitz V."/>
            <person name="Cheng J.-F."/>
            <person name="Hugenholtz P."/>
            <person name="Woyke T."/>
            <person name="Wu D."/>
            <person name="Gronow S."/>
            <person name="Wellnitz S."/>
            <person name="Brambilla E."/>
            <person name="Klenk H.-P."/>
            <person name="Eisen J.A."/>
        </authorList>
    </citation>
    <scope>NUCLEOTIDE SEQUENCE</scope>
    <source>
        <strain>WB4</strain>
    </source>
</reference>
<keyword evidence="2" id="KW-1185">Reference proteome</keyword>
<evidence type="ECO:0000313" key="1">
    <source>
        <dbReference type="EMBL" id="ADQ79484.1"/>
    </source>
</evidence>
<organism evidence="1 2">
    <name type="scientific">Paludibacter propionicigenes (strain DSM 17365 / JCM 13257 / WB4)</name>
    <dbReference type="NCBI Taxonomy" id="694427"/>
    <lineage>
        <taxon>Bacteria</taxon>
        <taxon>Pseudomonadati</taxon>
        <taxon>Bacteroidota</taxon>
        <taxon>Bacteroidia</taxon>
        <taxon>Bacteroidales</taxon>
        <taxon>Paludibacteraceae</taxon>
        <taxon>Paludibacter</taxon>
    </lineage>
</organism>
<dbReference type="AlphaFoldDB" id="E4T440"/>
<dbReference type="eggNOG" id="COG2259">
    <property type="taxonomic scope" value="Bacteria"/>
</dbReference>
<evidence type="ECO:0000313" key="2">
    <source>
        <dbReference type="Proteomes" id="UP000008718"/>
    </source>
</evidence>
<accession>E4T440</accession>
<protein>
    <submittedName>
        <fullName evidence="1">Uncharacterized protein</fullName>
    </submittedName>
</protein>
<name>E4T440_PALPW</name>
<dbReference type="EMBL" id="CP002345">
    <property type="protein sequence ID" value="ADQ79484.1"/>
    <property type="molecule type" value="Genomic_DNA"/>
</dbReference>
<proteinExistence type="predicted"/>
<dbReference type="KEGG" id="ppn:Palpr_1338"/>
<reference evidence="1 2" key="2">
    <citation type="journal article" date="2011" name="Stand. Genomic Sci.">
        <title>Complete genome sequence of Paludibacter propionicigenes type strain (WB4).</title>
        <authorList>
            <person name="Gronow S."/>
            <person name="Munk C."/>
            <person name="Lapidus A."/>
            <person name="Nolan M."/>
            <person name="Lucas S."/>
            <person name="Hammon N."/>
            <person name="Deshpande S."/>
            <person name="Cheng J.F."/>
            <person name="Tapia R."/>
            <person name="Han C."/>
            <person name="Goodwin L."/>
            <person name="Pitluck S."/>
            <person name="Liolios K."/>
            <person name="Ivanova N."/>
            <person name="Mavromatis K."/>
            <person name="Mikhailova N."/>
            <person name="Pati A."/>
            <person name="Chen A."/>
            <person name="Palaniappan K."/>
            <person name="Land M."/>
            <person name="Hauser L."/>
            <person name="Chang Y.J."/>
            <person name="Jeffries C.D."/>
            <person name="Brambilla E."/>
            <person name="Rohde M."/>
            <person name="Goker M."/>
            <person name="Detter J.C."/>
            <person name="Woyke T."/>
            <person name="Bristow J."/>
            <person name="Eisen J.A."/>
            <person name="Markowitz V."/>
            <person name="Hugenholtz P."/>
            <person name="Kyrpides N.C."/>
            <person name="Klenk H.P."/>
        </authorList>
    </citation>
    <scope>NUCLEOTIDE SEQUENCE [LARGE SCALE GENOMIC DNA]</scope>
    <source>
        <strain evidence="2">DSM 17365 / JCM 13257 / WB4</strain>
    </source>
</reference>
<dbReference type="Proteomes" id="UP000008718">
    <property type="component" value="Chromosome"/>
</dbReference>
<dbReference type="InterPro" id="IPR046732">
    <property type="entry name" value="DUF6624"/>
</dbReference>
<dbReference type="STRING" id="694427.Palpr_1338"/>
<sequence>MISMPMLAQNKNIQKNINEILEKAFDDDQNVRDSIIILQKRNEINTVEYRHLSIEMTKLDSINQLKVFPILDKYGWLGKPKVSEKACRSFFYIIQHAKIDKQLKYYQQVMQAYRAKYISAFEYAIFVDRVNVKQNKFQQYATQTELDQLGNETLYPVIEINRLDDRLSKIGLEPSFVELSNLYTILNVCKDDKVLIFHIMNKNQTKGVSDVDIFINDKFVGKSNDKGLFQCKIVKKTQSINIALKKDNVKKEKKYVMKDSDDFSNLYIIWNE</sequence>
<dbReference type="Pfam" id="PF20329">
    <property type="entry name" value="DUF6624"/>
    <property type="match status" value="1"/>
</dbReference>
<gene>
    <name evidence="1" type="ordered locus">Palpr_1338</name>
</gene>